<feature type="domain" description="ABC transmembrane type-1" evidence="6">
    <location>
        <begin position="26"/>
        <end position="222"/>
    </location>
</feature>
<dbReference type="SUPFAM" id="SSF161098">
    <property type="entry name" value="MetI-like"/>
    <property type="match status" value="1"/>
</dbReference>
<reference evidence="7" key="2">
    <citation type="submission" date="2021-04" db="EMBL/GenBank/DDBJ databases">
        <authorList>
            <person name="Gilroy R."/>
        </authorList>
    </citation>
    <scope>NUCLEOTIDE SEQUENCE</scope>
    <source>
        <strain evidence="7">ChiSxjej5B17-1746</strain>
    </source>
</reference>
<sequence>MSVITQGFSEAFVLLANGDPETFAAVQATLSTSGLAMLGCIIPGVPLGFLLGYARFPGRHFLRLLVDTALSFPTVVLGLLVYLLLARQGPLADWELLFTVPGIAIGLALLGLPIVIAHTCLAVEQADRLLAPTLRTLGAGPWQLLFSTVRELRFHLLTACITAFGRVVSEVGISMLVGGNIKWSTRTITTAITLETGKGDYARSIALGMVLVGLAFALNMGLAALRRRMGP</sequence>
<gene>
    <name evidence="7" type="ORF">H9874_06675</name>
</gene>
<evidence type="ECO:0000256" key="1">
    <source>
        <dbReference type="ARBA" id="ARBA00004651"/>
    </source>
</evidence>
<feature type="transmembrane region" description="Helical" evidence="5">
    <location>
        <begin position="97"/>
        <end position="123"/>
    </location>
</feature>
<dbReference type="NCBIfam" id="NF038017">
    <property type="entry name" value="ABC_perm1"/>
    <property type="match status" value="1"/>
</dbReference>
<dbReference type="Gene3D" id="1.10.3720.10">
    <property type="entry name" value="MetI-like"/>
    <property type="match status" value="1"/>
</dbReference>
<dbReference type="InterPro" id="IPR000515">
    <property type="entry name" value="MetI-like"/>
</dbReference>
<dbReference type="InterPro" id="IPR049783">
    <property type="entry name" value="ABC_perm_TupB-like"/>
</dbReference>
<organism evidence="7 8">
    <name type="scientific">Candidatus Bilophila faecipullorum</name>
    <dbReference type="NCBI Taxonomy" id="2838482"/>
    <lineage>
        <taxon>Bacteria</taxon>
        <taxon>Pseudomonadati</taxon>
        <taxon>Thermodesulfobacteriota</taxon>
        <taxon>Desulfovibrionia</taxon>
        <taxon>Desulfovibrionales</taxon>
        <taxon>Desulfovibrionaceae</taxon>
        <taxon>Bilophila</taxon>
    </lineage>
</organism>
<dbReference type="GO" id="GO:0005886">
    <property type="term" value="C:plasma membrane"/>
    <property type="evidence" value="ECO:0007669"/>
    <property type="project" value="UniProtKB-SubCell"/>
</dbReference>
<dbReference type="InterPro" id="IPR035906">
    <property type="entry name" value="MetI-like_sf"/>
</dbReference>
<feature type="transmembrane region" description="Helical" evidence="5">
    <location>
        <begin position="201"/>
        <end position="225"/>
    </location>
</feature>
<evidence type="ECO:0000256" key="5">
    <source>
        <dbReference type="RuleBase" id="RU363032"/>
    </source>
</evidence>
<dbReference type="CDD" id="cd06261">
    <property type="entry name" value="TM_PBP2"/>
    <property type="match status" value="1"/>
</dbReference>
<protein>
    <submittedName>
        <fullName evidence="7">ABC transporter permease</fullName>
    </submittedName>
</protein>
<keyword evidence="3 5" id="KW-1133">Transmembrane helix</keyword>
<dbReference type="Pfam" id="PF00528">
    <property type="entry name" value="BPD_transp_1"/>
    <property type="match status" value="1"/>
</dbReference>
<dbReference type="Proteomes" id="UP000824264">
    <property type="component" value="Unassembled WGS sequence"/>
</dbReference>
<dbReference type="PROSITE" id="PS50928">
    <property type="entry name" value="ABC_TM1"/>
    <property type="match status" value="1"/>
</dbReference>
<evidence type="ECO:0000256" key="4">
    <source>
        <dbReference type="ARBA" id="ARBA00023136"/>
    </source>
</evidence>
<dbReference type="EMBL" id="DXGI01000247">
    <property type="protein sequence ID" value="HIW78812.1"/>
    <property type="molecule type" value="Genomic_DNA"/>
</dbReference>
<keyword evidence="2 5" id="KW-0812">Transmembrane</keyword>
<evidence type="ECO:0000256" key="3">
    <source>
        <dbReference type="ARBA" id="ARBA00022989"/>
    </source>
</evidence>
<accession>A0A9D1R0J5</accession>
<dbReference type="PANTHER" id="PTHR43632:SF1">
    <property type="entry name" value="PERMEASE COMPONENT OF TUNGSTATE ABC TRANSPORTER"/>
    <property type="match status" value="1"/>
</dbReference>
<feature type="transmembrane region" description="Helical" evidence="5">
    <location>
        <begin position="35"/>
        <end position="54"/>
    </location>
</feature>
<dbReference type="AlphaFoldDB" id="A0A9D1R0J5"/>
<comment type="subcellular location">
    <subcellularLocation>
        <location evidence="1 5">Cell membrane</location>
        <topology evidence="1 5">Multi-pass membrane protein</topology>
    </subcellularLocation>
</comment>
<evidence type="ECO:0000313" key="7">
    <source>
        <dbReference type="EMBL" id="HIW78812.1"/>
    </source>
</evidence>
<keyword evidence="4 5" id="KW-0472">Membrane</keyword>
<name>A0A9D1R0J5_9BACT</name>
<evidence type="ECO:0000259" key="6">
    <source>
        <dbReference type="PROSITE" id="PS50928"/>
    </source>
</evidence>
<feature type="transmembrane region" description="Helical" evidence="5">
    <location>
        <begin position="61"/>
        <end position="85"/>
    </location>
</feature>
<evidence type="ECO:0000256" key="2">
    <source>
        <dbReference type="ARBA" id="ARBA00022692"/>
    </source>
</evidence>
<dbReference type="GO" id="GO:0055085">
    <property type="term" value="P:transmembrane transport"/>
    <property type="evidence" value="ECO:0007669"/>
    <property type="project" value="InterPro"/>
</dbReference>
<dbReference type="PANTHER" id="PTHR43632">
    <property type="entry name" value="PERMEASE COMPONENT OF TUNGSTATE ABC TRANSPORTER"/>
    <property type="match status" value="1"/>
</dbReference>
<keyword evidence="5" id="KW-0813">Transport</keyword>
<reference evidence="7" key="1">
    <citation type="journal article" date="2021" name="PeerJ">
        <title>Extensive microbial diversity within the chicken gut microbiome revealed by metagenomics and culture.</title>
        <authorList>
            <person name="Gilroy R."/>
            <person name="Ravi A."/>
            <person name="Getino M."/>
            <person name="Pursley I."/>
            <person name="Horton D.L."/>
            <person name="Alikhan N.F."/>
            <person name="Baker D."/>
            <person name="Gharbi K."/>
            <person name="Hall N."/>
            <person name="Watson M."/>
            <person name="Adriaenssens E.M."/>
            <person name="Foster-Nyarko E."/>
            <person name="Jarju S."/>
            <person name="Secka A."/>
            <person name="Antonio M."/>
            <person name="Oren A."/>
            <person name="Chaudhuri R.R."/>
            <person name="La Ragione R."/>
            <person name="Hildebrand F."/>
            <person name="Pallen M.J."/>
        </authorList>
    </citation>
    <scope>NUCLEOTIDE SEQUENCE</scope>
    <source>
        <strain evidence="7">ChiSxjej5B17-1746</strain>
    </source>
</reference>
<evidence type="ECO:0000313" key="8">
    <source>
        <dbReference type="Proteomes" id="UP000824264"/>
    </source>
</evidence>
<comment type="similarity">
    <text evidence="5">Belongs to the binding-protein-dependent transport system permease family.</text>
</comment>
<proteinExistence type="inferred from homology"/>
<comment type="caution">
    <text evidence="7">The sequence shown here is derived from an EMBL/GenBank/DDBJ whole genome shotgun (WGS) entry which is preliminary data.</text>
</comment>